<dbReference type="InterPro" id="IPR015943">
    <property type="entry name" value="WD40/YVTN_repeat-like_dom_sf"/>
</dbReference>
<dbReference type="SUPFAM" id="SSF50978">
    <property type="entry name" value="WD40 repeat-like"/>
    <property type="match status" value="1"/>
</dbReference>
<dbReference type="GO" id="GO:0006623">
    <property type="term" value="P:protein targeting to vacuole"/>
    <property type="evidence" value="ECO:0007669"/>
    <property type="project" value="InterPro"/>
</dbReference>
<dbReference type="KEGG" id="bmic:BMR1_02g00710"/>
<dbReference type="Proteomes" id="UP000002899">
    <property type="component" value="Chromosome II"/>
</dbReference>
<dbReference type="GO" id="GO:0034058">
    <property type="term" value="P:endosomal vesicle fusion"/>
    <property type="evidence" value="ECO:0007669"/>
    <property type="project" value="TreeGrafter"/>
</dbReference>
<feature type="compositionally biased region" description="Basic and acidic residues" evidence="1">
    <location>
        <begin position="770"/>
        <end position="780"/>
    </location>
</feature>
<dbReference type="RefSeq" id="XP_012647916.1">
    <property type="nucleotide sequence ID" value="XM_012792462.1"/>
</dbReference>
<dbReference type="Gene3D" id="2.130.10.10">
    <property type="entry name" value="YVTN repeat-like/Quinoprotein amine dehydrogenase"/>
    <property type="match status" value="1"/>
</dbReference>
<dbReference type="GO" id="GO:0030897">
    <property type="term" value="C:HOPS complex"/>
    <property type="evidence" value="ECO:0007669"/>
    <property type="project" value="TreeGrafter"/>
</dbReference>
<dbReference type="PANTHER" id="PTHR12616:SF8">
    <property type="entry name" value="VACUOLAR PROTEIN SORTING-ASSOCIATED PROTEIN 8 HOMOLOG"/>
    <property type="match status" value="1"/>
</dbReference>
<dbReference type="OrthoDB" id="289913at2759"/>
<dbReference type="PANTHER" id="PTHR12616">
    <property type="entry name" value="VACUOLAR PROTEIN SORTING VPS41"/>
    <property type="match status" value="1"/>
</dbReference>
<name>I7J5X9_BABMR</name>
<gene>
    <name evidence="2" type="ORF">BMR1_02g00710</name>
</gene>
<reference evidence="2 3" key="2">
    <citation type="journal article" date="2013" name="PLoS ONE">
        <title>Whole genome mapping and re-organization of the nuclear and mitochondrial genomes of Babesia microti isolates.</title>
        <authorList>
            <person name="Cornillot E."/>
            <person name="Dassouli A."/>
            <person name="Garg A."/>
            <person name="Pachikara N."/>
            <person name="Randazzo S."/>
            <person name="Depoix D."/>
            <person name="Carcy B."/>
            <person name="Delbecq S."/>
            <person name="Frutos R."/>
            <person name="Silva J.C."/>
            <person name="Sutton R."/>
            <person name="Krause P.J."/>
            <person name="Mamoun C.B."/>
        </authorList>
    </citation>
    <scope>NUCLEOTIDE SEQUENCE [LARGE SCALE GENOMIC DNA]</scope>
    <source>
        <strain evidence="2 3">RI</strain>
    </source>
</reference>
<proteinExistence type="predicted"/>
<reference evidence="2 3" key="1">
    <citation type="journal article" date="2012" name="Nucleic Acids Res.">
        <title>Sequencing of the smallest Apicomplexan genome from the human pathogen Babesia microti.</title>
        <authorList>
            <person name="Cornillot E."/>
            <person name="Hadj-Kaddour K."/>
            <person name="Dassouli A."/>
            <person name="Noel B."/>
            <person name="Ranwez V."/>
            <person name="Vacherie B."/>
            <person name="Augagneur Y."/>
            <person name="Bres V."/>
            <person name="Duclos A."/>
            <person name="Randazzo S."/>
            <person name="Carcy B."/>
            <person name="Debierre-Grockiego F."/>
            <person name="Delbecq S."/>
            <person name="Moubri-Menage K."/>
            <person name="Shams-Eldin H."/>
            <person name="Usmani-Brown S."/>
            <person name="Bringaud F."/>
            <person name="Wincker P."/>
            <person name="Vivares C.P."/>
            <person name="Schwarz R.T."/>
            <person name="Schetters T.P."/>
            <person name="Krause P.J."/>
            <person name="Gorenflot A."/>
            <person name="Berry V."/>
            <person name="Barbe V."/>
            <person name="Ben Mamoun C."/>
        </authorList>
    </citation>
    <scope>NUCLEOTIDE SEQUENCE [LARGE SCALE GENOMIC DNA]</scope>
    <source>
        <strain evidence="2 3">RI</strain>
    </source>
</reference>
<protein>
    <submittedName>
        <fullName evidence="2">Uncharacterized protein</fullName>
    </submittedName>
</protein>
<evidence type="ECO:0000313" key="2">
    <source>
        <dbReference type="EMBL" id="CCF73307.1"/>
    </source>
</evidence>
<dbReference type="EMBL" id="FO082872">
    <property type="protein sequence ID" value="CCF73307.1"/>
    <property type="molecule type" value="Genomic_DNA"/>
</dbReference>
<dbReference type="InterPro" id="IPR036322">
    <property type="entry name" value="WD40_repeat_dom_sf"/>
</dbReference>
<dbReference type="VEuPathDB" id="PiroplasmaDB:BMR1_02g00710"/>
<dbReference type="InterPro" id="IPR045111">
    <property type="entry name" value="Vps41/Vps8"/>
</dbReference>
<evidence type="ECO:0000313" key="3">
    <source>
        <dbReference type="Proteomes" id="UP000002899"/>
    </source>
</evidence>
<dbReference type="GeneID" id="24423931"/>
<accession>I7J5X9</accession>
<keyword evidence="3" id="KW-1185">Reference proteome</keyword>
<organism evidence="2 3">
    <name type="scientific">Babesia microti (strain RI)</name>
    <dbReference type="NCBI Taxonomy" id="1133968"/>
    <lineage>
        <taxon>Eukaryota</taxon>
        <taxon>Sar</taxon>
        <taxon>Alveolata</taxon>
        <taxon>Apicomplexa</taxon>
        <taxon>Aconoidasida</taxon>
        <taxon>Piroplasmida</taxon>
        <taxon>Babesiidae</taxon>
        <taxon>Babesia</taxon>
    </lineage>
</organism>
<reference evidence="2 3" key="3">
    <citation type="journal article" date="2016" name="Sci. Rep.">
        <title>Genome-wide diversity and gene expression profiling of Babesia microti isolates identify polymorphic genes that mediate host-pathogen interactions.</title>
        <authorList>
            <person name="Silva J.C."/>
            <person name="Cornillot E."/>
            <person name="McCracken C."/>
            <person name="Usmani-Brown S."/>
            <person name="Dwivedi A."/>
            <person name="Ifeonu O.O."/>
            <person name="Crabtree J."/>
            <person name="Gotia H.T."/>
            <person name="Virji A.Z."/>
            <person name="Reynes C."/>
            <person name="Colinge J."/>
            <person name="Kumar V."/>
            <person name="Lawres L."/>
            <person name="Pazzi J.E."/>
            <person name="Pablo J.V."/>
            <person name="Hung C."/>
            <person name="Brancato J."/>
            <person name="Kumari P."/>
            <person name="Orvis J."/>
            <person name="Tretina K."/>
            <person name="Chibucos M."/>
            <person name="Ott S."/>
            <person name="Sadzewicz L."/>
            <person name="Sengamalay N."/>
            <person name="Shetty A.C."/>
            <person name="Su Q."/>
            <person name="Tallon L."/>
            <person name="Fraser C.M."/>
            <person name="Frutos R."/>
            <person name="Molina D.M."/>
            <person name="Krause P.J."/>
            <person name="Ben Mamoun C."/>
        </authorList>
    </citation>
    <scope>NUCLEOTIDE SEQUENCE [LARGE SCALE GENOMIC DNA]</scope>
    <source>
        <strain evidence="2 3">RI</strain>
    </source>
</reference>
<evidence type="ECO:0000256" key="1">
    <source>
        <dbReference type="SAM" id="MobiDB-lite"/>
    </source>
</evidence>
<feature type="region of interest" description="Disordered" evidence="1">
    <location>
        <begin position="755"/>
        <end position="780"/>
    </location>
</feature>
<sequence>MGGNYQCLDTELIKNALESDSEVTLDNSNVLILSNISSEKDFEQAIEDVEKQIEKEDTNDMVYTYTKESDQEVDDNKYPLTASLDIVNGSAFIDTNNRDTELQIDKSILYNVEQLFPEEDAYRNCNYLKTSIQTLVNFENKINATDYTHYYYQDIQHITQSIPFVKKSYDTQLPAEITCIATNSSKIYLGTASGEIICNPLDSFQPPQSFTEKLYTPSSPSAAITCICISRDSKWLLTGHQNGVIQLLQLGMAEKQEQRLIQGLSFLRGINESQTKKPGTEYLNSVASTSFPKIPLNIECLNKTNWDLFISICKGFTTTEYSLCIFSITTTVLSYKLTMVESLPFHNLSLIFQPGMVSTEIDLEIITLADNKKPTTHTSNDNDKRQKDTFNFSIFQPGFVHMMSYSKNKSINLVNTITINRTAKYTTNECYSGDFQQNTSIFDGESRGVWLRSASTFQSVLFVIDLNKIYLISPSGNIITYNKVSQFNIPNEIISLKRLSLSIVVALDLKGSIHFFQVLGHNDKLTIVKFGGSSDCIVDLQEFATNASIPLVCCCVSEMNVEEKGCKKFVATVNSIANSANITRKTIPIDSFLCKFGHVCVFYSGKLHLFVISSWYNILCKLAFNKKFSKSLRLLSGIYQNKLPRLLEFQSNRYQLDAQKLLLYILHQSCAQAVKMKKELGITELFISDLRLEPLKSLCNILIESCMSTNMYNELVGLLFRSFNGISLSNLFISQFLDTLIKYTVHGCTPPCFNDPNSDKPHKSQNLHGDISEEPHKISGINTRDDDMQPFTLGLPLTEAIVALIRNSLNELNTGEMLEPNSTFINPNNTSFMCKNPTDSMLRYYFILKLLRNISDFALNDPTLPISLESEPLQNLAIEFELWDILVKLKMKDLTCDSLVYLFDTLALQLVKIRESTFEKHYTATFHKLKKALLQLIPPPRLYKNNCLANTFVSLWSVTDYTTYNSCVTEDEVGYFANATYKDTFINSLRVILIMSFGSENVTDHITYTENTLLHPVLTEAILLAPGDWFEFSIHNDKYHPVLKSHYNSYNLETDKLSDPEVIAYKIVYYENAYKLYALSFMIYHVMGNNLDHSFDKWDDLLHIYQSPIMLYNDNIRSNCESFNIVNHHYFGNCPIHQLEKLTPDYMKYNDENVLYDTRNERISFGNFFILHNFDITYPCKCYHGYLLSLLGLMVKQLIPFPSPPDQLFTISKLPLQLTIEDKSIIFEALSMFDDIFKLLDRDNLTNFLLHHFSFVEIDDTTDEPEITSPRQLHHLLTWSVIKNIQILKELNTQVVRRVLFYTLSNESMKLMINMGVLTNIPDMADTLLDSLHDYPELQADVYILLMKNLKDKLGKFDRFDHLLELLCQRKCKRLIPLLKKEPKIDIKKCLSVASDKYPFPEVKSYLMERAGNIQASLDGVDDFDEMVEITIRAIGKISDHSLLLKWIDLLTNHPKTIPNDNKNPYCNYVISKISKSLAKLSGYGLDIAEHPDLIGRYIRYLEKYPDKLDSDTNNYVIELFRKILRSLDMKRGVFIEALQLARQSLDIEVAKRMESLSRGILVGKNNEFDKTSHLPFSNICGGCNRTLKVDDQMRIFLCGHVFHSQCKPEIACNLH</sequence>
<dbReference type="GO" id="GO:0005770">
    <property type="term" value="C:late endosome"/>
    <property type="evidence" value="ECO:0007669"/>
    <property type="project" value="TreeGrafter"/>
</dbReference>